<sequence length="131" mass="14338">MKTRKSTSSEVATNFCDPTTSFSTKNHSAANGCCHCHLCGSLSFSNHKQFIGHLKSAHCSISESGSLVCRYGKNGVCPSLPLEIFENGEDYAEHVNRFHMNQNGFHGSPVRSHPDRMSTDANGFTVNSQLE</sequence>
<keyword evidence="2" id="KW-1185">Reference proteome</keyword>
<feature type="region of interest" description="Disordered" evidence="1">
    <location>
        <begin position="103"/>
        <end position="131"/>
    </location>
</feature>
<dbReference type="AlphaFoldDB" id="A0A915D150"/>
<evidence type="ECO:0000313" key="3">
    <source>
        <dbReference type="WBParaSite" id="jg14812"/>
    </source>
</evidence>
<proteinExistence type="predicted"/>
<dbReference type="Proteomes" id="UP000887574">
    <property type="component" value="Unplaced"/>
</dbReference>
<evidence type="ECO:0000313" key="2">
    <source>
        <dbReference type="Proteomes" id="UP000887574"/>
    </source>
</evidence>
<protein>
    <submittedName>
        <fullName evidence="3">Uncharacterized protein</fullName>
    </submittedName>
</protein>
<name>A0A915D150_9BILA</name>
<evidence type="ECO:0000256" key="1">
    <source>
        <dbReference type="SAM" id="MobiDB-lite"/>
    </source>
</evidence>
<feature type="compositionally biased region" description="Polar residues" evidence="1">
    <location>
        <begin position="119"/>
        <end position="131"/>
    </location>
</feature>
<accession>A0A915D150</accession>
<reference evidence="3" key="1">
    <citation type="submission" date="2022-11" db="UniProtKB">
        <authorList>
            <consortium name="WormBaseParasite"/>
        </authorList>
    </citation>
    <scope>IDENTIFICATION</scope>
</reference>
<dbReference type="WBParaSite" id="jg14812">
    <property type="protein sequence ID" value="jg14812"/>
    <property type="gene ID" value="jg14812"/>
</dbReference>
<organism evidence="2 3">
    <name type="scientific">Ditylenchus dipsaci</name>
    <dbReference type="NCBI Taxonomy" id="166011"/>
    <lineage>
        <taxon>Eukaryota</taxon>
        <taxon>Metazoa</taxon>
        <taxon>Ecdysozoa</taxon>
        <taxon>Nematoda</taxon>
        <taxon>Chromadorea</taxon>
        <taxon>Rhabditida</taxon>
        <taxon>Tylenchina</taxon>
        <taxon>Tylenchomorpha</taxon>
        <taxon>Sphaerularioidea</taxon>
        <taxon>Anguinidae</taxon>
        <taxon>Anguininae</taxon>
        <taxon>Ditylenchus</taxon>
    </lineage>
</organism>